<dbReference type="PANTHER" id="PTHR38814:SF1">
    <property type="entry name" value="ENDONUCLEASE NUCS"/>
    <property type="match status" value="1"/>
</dbReference>
<gene>
    <name evidence="5" type="ORF">SAMN05660420_01286</name>
</gene>
<dbReference type="RefSeq" id="WP_092345898.1">
    <property type="nucleotide sequence ID" value="NZ_FNQN01000003.1"/>
</dbReference>
<keyword evidence="6" id="KW-1185">Reference proteome</keyword>
<evidence type="ECO:0000259" key="3">
    <source>
        <dbReference type="Pfam" id="PF01939"/>
    </source>
</evidence>
<dbReference type="Gene3D" id="3.40.1350.10">
    <property type="match status" value="1"/>
</dbReference>
<evidence type="ECO:0000256" key="1">
    <source>
        <dbReference type="ARBA" id="ARBA00023125"/>
    </source>
</evidence>
<feature type="domain" description="Endonuclease NucS C-terminal" evidence="3">
    <location>
        <begin position="3"/>
        <end position="107"/>
    </location>
</feature>
<feature type="domain" description="DUF4268" evidence="4">
    <location>
        <begin position="153"/>
        <end position="289"/>
    </location>
</feature>
<evidence type="ECO:0000313" key="5">
    <source>
        <dbReference type="EMBL" id="SEA12269.1"/>
    </source>
</evidence>
<dbReference type="OrthoDB" id="570199at2"/>
<dbReference type="Pfam" id="PF01939">
    <property type="entry name" value="NucS_C"/>
    <property type="match status" value="1"/>
</dbReference>
<organism evidence="5 6">
    <name type="scientific">Desulfuromusa kysingii</name>
    <dbReference type="NCBI Taxonomy" id="37625"/>
    <lineage>
        <taxon>Bacteria</taxon>
        <taxon>Pseudomonadati</taxon>
        <taxon>Thermodesulfobacteriota</taxon>
        <taxon>Desulfuromonadia</taxon>
        <taxon>Desulfuromonadales</taxon>
        <taxon>Geopsychrobacteraceae</taxon>
        <taxon>Desulfuromusa</taxon>
    </lineage>
</organism>
<dbReference type="GO" id="GO:0003677">
    <property type="term" value="F:DNA binding"/>
    <property type="evidence" value="ECO:0007669"/>
    <property type="project" value="UniProtKB-KW"/>
</dbReference>
<dbReference type="InterPro" id="IPR025364">
    <property type="entry name" value="DUF4268"/>
</dbReference>
<evidence type="ECO:0000256" key="2">
    <source>
        <dbReference type="SAM" id="MobiDB-lite"/>
    </source>
</evidence>
<dbReference type="CDD" id="cd22341">
    <property type="entry name" value="NucS-like"/>
    <property type="match status" value="1"/>
</dbReference>
<feature type="region of interest" description="Disordered" evidence="2">
    <location>
        <begin position="119"/>
        <end position="145"/>
    </location>
</feature>
<dbReference type="STRING" id="37625.SAMN05660420_01286"/>
<keyword evidence="1" id="KW-0238">DNA-binding</keyword>
<name>A0A1H3YKZ8_9BACT</name>
<dbReference type="AlphaFoldDB" id="A0A1H3YKZ8"/>
<feature type="compositionally biased region" description="Polar residues" evidence="2">
    <location>
        <begin position="129"/>
        <end position="145"/>
    </location>
</feature>
<dbReference type="InterPro" id="IPR002793">
    <property type="entry name" value="Endonuclease_NucS"/>
</dbReference>
<evidence type="ECO:0000313" key="6">
    <source>
        <dbReference type="Proteomes" id="UP000199409"/>
    </source>
</evidence>
<sequence length="293" mass="33805">MKEKEIEDIICRVPSLIEDGLTFKGRQIYVSGKFVDLLFHDKNGHQLIVELKRGTIVRKDIAQILDYEGHFLKQGTPDIRVMLVGTRVPENFRRSLDHHGFEWKELALEDLSPYMNKEQLSSLEKKSTQTKSARESSLQNNTASKKNFTLSGTRESFWSTLLEKAQSLIPLNFPSPSKPNAVYASAGKTGLKWAFAIKQNESWVELEIMLPGDKSKSHNVFSQLSLSRNEIERTLGESLRWEKIEGRKSCRIQTNPREKYGVENIDQWEELQNRLIEKMKNMVTVFTPYIKSL</sequence>
<dbReference type="EMBL" id="FNQN01000003">
    <property type="protein sequence ID" value="SEA12269.1"/>
    <property type="molecule type" value="Genomic_DNA"/>
</dbReference>
<dbReference type="GO" id="GO:0004519">
    <property type="term" value="F:endonuclease activity"/>
    <property type="evidence" value="ECO:0007669"/>
    <property type="project" value="InterPro"/>
</dbReference>
<dbReference type="Pfam" id="PF14088">
    <property type="entry name" value="DUF4268"/>
    <property type="match status" value="1"/>
</dbReference>
<dbReference type="InterPro" id="IPR048301">
    <property type="entry name" value="NucS_C"/>
</dbReference>
<dbReference type="Proteomes" id="UP000199409">
    <property type="component" value="Unassembled WGS sequence"/>
</dbReference>
<accession>A0A1H3YKZ8</accession>
<dbReference type="PANTHER" id="PTHR38814">
    <property type="entry name" value="ENDONUCLEASE NUCS"/>
    <property type="match status" value="1"/>
</dbReference>
<evidence type="ECO:0000259" key="4">
    <source>
        <dbReference type="Pfam" id="PF14088"/>
    </source>
</evidence>
<reference evidence="5 6" key="1">
    <citation type="submission" date="2016-10" db="EMBL/GenBank/DDBJ databases">
        <authorList>
            <person name="de Groot N.N."/>
        </authorList>
    </citation>
    <scope>NUCLEOTIDE SEQUENCE [LARGE SCALE GENOMIC DNA]</scope>
    <source>
        <strain evidence="5 6">DSM 7343</strain>
    </source>
</reference>
<dbReference type="InterPro" id="IPR011856">
    <property type="entry name" value="tRNA_endonuc-like_dom_sf"/>
</dbReference>
<proteinExistence type="predicted"/>
<protein>
    <submittedName>
        <fullName evidence="5">Uncharacterized protein</fullName>
    </submittedName>
</protein>